<keyword evidence="9" id="KW-1133">Transmembrane helix</keyword>
<evidence type="ECO:0000256" key="4">
    <source>
        <dbReference type="ARBA" id="ARBA00022670"/>
    </source>
</evidence>
<evidence type="ECO:0000256" key="7">
    <source>
        <dbReference type="ARBA" id="ARBA00022729"/>
    </source>
</evidence>
<dbReference type="EMBL" id="JAAGWD010000004">
    <property type="protein sequence ID" value="NEM98163.1"/>
    <property type="molecule type" value="Genomic_DNA"/>
</dbReference>
<evidence type="ECO:0000256" key="6">
    <source>
        <dbReference type="ARBA" id="ARBA00022723"/>
    </source>
</evidence>
<keyword evidence="14" id="KW-1185">Reference proteome</keyword>
<comment type="cofactor">
    <cofactor evidence="1">
        <name>Mn(2+)</name>
        <dbReference type="ChEBI" id="CHEBI:29035"/>
    </cofactor>
</comment>
<dbReference type="AlphaFoldDB" id="A0A6B3LQP0"/>
<dbReference type="InterPro" id="IPR040230">
    <property type="entry name" value="TIKI1/2-like"/>
</dbReference>
<dbReference type="PANTHER" id="PTHR31120:SF6">
    <property type="entry name" value="METALLOPROTEASE TIKI HOMOLOG"/>
    <property type="match status" value="1"/>
</dbReference>
<sequence>MNNKNKIACLFLIVIAFLFNPVIGEAQKVKSRQSKTKTAEKNVAAKSLLWEVSGNGLKQPSYLYGTYHLLNDSYLNTVPEVKARFEQSKGVVVEVELDSAKMMQMGAKMVMPDNKISSLLSAEDFALVGQEVKQTLGYDLRMLDQMKPVTLMLMLSMTEYQKQEVVKQYTGQALDAYFANTGRKNGKKITSLETLEQQFNILYDHYPIDKQATQLVEYVKNKEKVIEASKNLSALYLEKDLAGMWDVSVEYNKLTGGEDMAYIVDDRNKNWMTQLPAIMKEQSMFIAVGAMHLPGQNGLIELLRSAGYTVKPLQ</sequence>
<keyword evidence="10" id="KW-0482">Metalloprotease</keyword>
<dbReference type="Proteomes" id="UP000474777">
    <property type="component" value="Unassembled WGS sequence"/>
</dbReference>
<evidence type="ECO:0000256" key="3">
    <source>
        <dbReference type="ARBA" id="ARBA00004479"/>
    </source>
</evidence>
<organism evidence="13 14">
    <name type="scientific">Pontibacter burrus</name>
    <dbReference type="NCBI Taxonomy" id="2704466"/>
    <lineage>
        <taxon>Bacteria</taxon>
        <taxon>Pseudomonadati</taxon>
        <taxon>Bacteroidota</taxon>
        <taxon>Cytophagia</taxon>
        <taxon>Cytophagales</taxon>
        <taxon>Hymenobacteraceae</taxon>
        <taxon>Pontibacter</taxon>
    </lineage>
</organism>
<keyword evidence="4" id="KW-0645">Protease</keyword>
<dbReference type="GO" id="GO:0046872">
    <property type="term" value="F:metal ion binding"/>
    <property type="evidence" value="ECO:0007669"/>
    <property type="project" value="UniProtKB-KW"/>
</dbReference>
<evidence type="ECO:0000256" key="1">
    <source>
        <dbReference type="ARBA" id="ARBA00001936"/>
    </source>
</evidence>
<dbReference type="GO" id="GO:0016020">
    <property type="term" value="C:membrane"/>
    <property type="evidence" value="ECO:0007669"/>
    <property type="project" value="UniProtKB-SubCell"/>
</dbReference>
<keyword evidence="5" id="KW-0812">Transmembrane</keyword>
<comment type="cofactor">
    <cofactor evidence="2">
        <name>Co(2+)</name>
        <dbReference type="ChEBI" id="CHEBI:48828"/>
    </cofactor>
</comment>
<keyword evidence="11" id="KW-0472">Membrane</keyword>
<dbReference type="GO" id="GO:0006508">
    <property type="term" value="P:proteolysis"/>
    <property type="evidence" value="ECO:0007669"/>
    <property type="project" value="UniProtKB-KW"/>
</dbReference>
<evidence type="ECO:0000256" key="10">
    <source>
        <dbReference type="ARBA" id="ARBA00023049"/>
    </source>
</evidence>
<evidence type="ECO:0000256" key="5">
    <source>
        <dbReference type="ARBA" id="ARBA00022692"/>
    </source>
</evidence>
<dbReference type="RefSeq" id="WP_163915052.1">
    <property type="nucleotide sequence ID" value="NZ_JAAGWD010000004.1"/>
</dbReference>
<dbReference type="PANTHER" id="PTHR31120">
    <property type="entry name" value="METALLOPROTEASE TIKI"/>
    <property type="match status" value="1"/>
</dbReference>
<dbReference type="CDD" id="cd14789">
    <property type="entry name" value="Tiki"/>
    <property type="match status" value="1"/>
</dbReference>
<evidence type="ECO:0000313" key="14">
    <source>
        <dbReference type="Proteomes" id="UP000474777"/>
    </source>
</evidence>
<accession>A0A6B3LQP0</accession>
<keyword evidence="7" id="KW-0732">Signal</keyword>
<dbReference type="Pfam" id="PF01963">
    <property type="entry name" value="TraB_PrgY_gumN"/>
    <property type="match status" value="1"/>
</dbReference>
<keyword evidence="12" id="KW-0325">Glycoprotein</keyword>
<dbReference type="InterPro" id="IPR002816">
    <property type="entry name" value="TraB/PrgY/GumN_fam"/>
</dbReference>
<dbReference type="GO" id="GO:0004222">
    <property type="term" value="F:metalloendopeptidase activity"/>
    <property type="evidence" value="ECO:0007669"/>
    <property type="project" value="TreeGrafter"/>
</dbReference>
<evidence type="ECO:0000256" key="8">
    <source>
        <dbReference type="ARBA" id="ARBA00022801"/>
    </source>
</evidence>
<protein>
    <submittedName>
        <fullName evidence="13">TraB/GumN family protein</fullName>
    </submittedName>
</protein>
<name>A0A6B3LQP0_9BACT</name>
<evidence type="ECO:0000256" key="12">
    <source>
        <dbReference type="ARBA" id="ARBA00023180"/>
    </source>
</evidence>
<keyword evidence="8" id="KW-0378">Hydrolase</keyword>
<comment type="caution">
    <text evidence="13">The sequence shown here is derived from an EMBL/GenBank/DDBJ whole genome shotgun (WGS) entry which is preliminary data.</text>
</comment>
<proteinExistence type="predicted"/>
<evidence type="ECO:0000313" key="13">
    <source>
        <dbReference type="EMBL" id="NEM98163.1"/>
    </source>
</evidence>
<evidence type="ECO:0000256" key="11">
    <source>
        <dbReference type="ARBA" id="ARBA00023136"/>
    </source>
</evidence>
<dbReference type="GO" id="GO:0030178">
    <property type="term" value="P:negative regulation of Wnt signaling pathway"/>
    <property type="evidence" value="ECO:0007669"/>
    <property type="project" value="InterPro"/>
</dbReference>
<gene>
    <name evidence="13" type="ORF">GXP69_10685</name>
</gene>
<evidence type="ECO:0000256" key="9">
    <source>
        <dbReference type="ARBA" id="ARBA00022989"/>
    </source>
</evidence>
<evidence type="ECO:0000256" key="2">
    <source>
        <dbReference type="ARBA" id="ARBA00001941"/>
    </source>
</evidence>
<keyword evidence="6" id="KW-0479">Metal-binding</keyword>
<reference evidence="13 14" key="1">
    <citation type="submission" date="2020-02" db="EMBL/GenBank/DDBJ databases">
        <authorList>
            <person name="Kim M.K."/>
        </authorList>
    </citation>
    <scope>NUCLEOTIDE SEQUENCE [LARGE SCALE GENOMIC DNA]</scope>
    <source>
        <strain evidence="13 14">BT327</strain>
    </source>
</reference>
<comment type="subcellular location">
    <subcellularLocation>
        <location evidence="3">Membrane</location>
        <topology evidence="3">Single-pass type I membrane protein</topology>
    </subcellularLocation>
</comment>